<name>A0A370DY75_9GAMM</name>
<dbReference type="Pfam" id="PF00753">
    <property type="entry name" value="Lactamase_B"/>
    <property type="match status" value="1"/>
</dbReference>
<dbReference type="PANTHER" id="PTHR42951">
    <property type="entry name" value="METALLO-BETA-LACTAMASE DOMAIN-CONTAINING"/>
    <property type="match status" value="1"/>
</dbReference>
<sequence length="314" mass="34414">MRNLFLMVCLLPALLIAAERGPAVKNYPADQVTDDAYVIHGPLGRSSVENQGFMNNPAFIVTDEGVVIVDPGASVQIGEMVLRQIRKVTDKPVVAVMNTHIHGDHWLANQAIRSAYPKVAIYGHPNMIAKIEEGEGQSWVDSLLSMTDNATRGTEVVGPNHAIDHGGEITLAGFKVRFLFEPKAHSDSDLMIEVPSKKLLFLGDNVMAGRLGQMRHGTFKGNIAAIDMALKVDAAVFVPGHGATGGREVAETYQRYLSTLRNEVAKQLDEGLSDYEIKPIVVKLLSDYKDWVDFDMEVGSHVSIAYLEVEAEMF</sequence>
<evidence type="ECO:0000313" key="4">
    <source>
        <dbReference type="Proteomes" id="UP000255508"/>
    </source>
</evidence>
<dbReference type="CDD" id="cd16282">
    <property type="entry name" value="metallo-hydrolase-like_MBL-fold"/>
    <property type="match status" value="1"/>
</dbReference>
<dbReference type="InterPro" id="IPR036866">
    <property type="entry name" value="RibonucZ/Hydroxyglut_hydro"/>
</dbReference>
<proteinExistence type="predicted"/>
<protein>
    <submittedName>
        <fullName evidence="3">MBL fold metallo-hydrolase</fullName>
    </submittedName>
</protein>
<reference evidence="3 4" key="1">
    <citation type="journal article" date="2018" name="ISME J.">
        <title>Endosymbiont genomes yield clues of tubeworm success.</title>
        <authorList>
            <person name="Li Y."/>
            <person name="Liles M.R."/>
            <person name="Halanych K.M."/>
        </authorList>
    </citation>
    <scope>NUCLEOTIDE SEQUENCE [LARGE SCALE GENOMIC DNA]</scope>
    <source>
        <strain evidence="3">A1422</strain>
    </source>
</reference>
<dbReference type="AlphaFoldDB" id="A0A370DY75"/>
<comment type="caution">
    <text evidence="3">The sequence shown here is derived from an EMBL/GenBank/DDBJ whole genome shotgun (WGS) entry which is preliminary data.</text>
</comment>
<organism evidence="3 4">
    <name type="scientific">endosymbiont of Lamellibrachia luymesi</name>
    <dbReference type="NCBI Taxonomy" id="2200907"/>
    <lineage>
        <taxon>Bacteria</taxon>
        <taxon>Pseudomonadati</taxon>
        <taxon>Pseudomonadota</taxon>
        <taxon>Gammaproteobacteria</taxon>
        <taxon>sulfur-oxidizing symbionts</taxon>
    </lineage>
</organism>
<dbReference type="InterPro" id="IPR050855">
    <property type="entry name" value="NDM-1-like"/>
</dbReference>
<dbReference type="Gene3D" id="3.60.15.10">
    <property type="entry name" value="Ribonuclease Z/Hydroxyacylglutathione hydrolase-like"/>
    <property type="match status" value="1"/>
</dbReference>
<keyword evidence="1" id="KW-0732">Signal</keyword>
<dbReference type="SMART" id="SM00849">
    <property type="entry name" value="Lactamase_B"/>
    <property type="match status" value="1"/>
</dbReference>
<feature type="signal peptide" evidence="1">
    <location>
        <begin position="1"/>
        <end position="17"/>
    </location>
</feature>
<dbReference type="GO" id="GO:0016787">
    <property type="term" value="F:hydrolase activity"/>
    <property type="evidence" value="ECO:0007669"/>
    <property type="project" value="UniProtKB-KW"/>
</dbReference>
<accession>A0A370DY75</accession>
<dbReference type="SUPFAM" id="SSF56281">
    <property type="entry name" value="Metallo-hydrolase/oxidoreductase"/>
    <property type="match status" value="1"/>
</dbReference>
<dbReference type="Proteomes" id="UP000255508">
    <property type="component" value="Unassembled WGS sequence"/>
</dbReference>
<keyword evidence="3" id="KW-0378">Hydrolase</keyword>
<evidence type="ECO:0000259" key="2">
    <source>
        <dbReference type="SMART" id="SM00849"/>
    </source>
</evidence>
<evidence type="ECO:0000256" key="1">
    <source>
        <dbReference type="SAM" id="SignalP"/>
    </source>
</evidence>
<evidence type="ECO:0000313" key="3">
    <source>
        <dbReference type="EMBL" id="RDH91235.1"/>
    </source>
</evidence>
<gene>
    <name evidence="3" type="ORF">DIZ79_06780</name>
</gene>
<dbReference type="EMBL" id="QFXD01000128">
    <property type="protein sequence ID" value="RDH91235.1"/>
    <property type="molecule type" value="Genomic_DNA"/>
</dbReference>
<dbReference type="InterPro" id="IPR001279">
    <property type="entry name" value="Metallo-B-lactamas"/>
</dbReference>
<feature type="chain" id="PRO_5016703920" evidence="1">
    <location>
        <begin position="18"/>
        <end position="314"/>
    </location>
</feature>
<feature type="domain" description="Metallo-beta-lactamase" evidence="2">
    <location>
        <begin position="55"/>
        <end position="241"/>
    </location>
</feature>